<evidence type="ECO:0000313" key="2">
    <source>
        <dbReference type="Proteomes" id="UP000013209"/>
    </source>
</evidence>
<dbReference type="Proteomes" id="UP000013209">
    <property type="component" value="Unassembled WGS sequence"/>
</dbReference>
<evidence type="ECO:0000313" key="1">
    <source>
        <dbReference type="EMBL" id="ENV08440.1"/>
    </source>
</evidence>
<name>N8XMZ9_9GAMM</name>
<accession>N8XMZ9</accession>
<protein>
    <submittedName>
        <fullName evidence="1">Uncharacterized protein</fullName>
    </submittedName>
</protein>
<dbReference type="AlphaFoldDB" id="N8XMZ9"/>
<dbReference type="EMBL" id="APPH01000015">
    <property type="protein sequence ID" value="ENV08440.1"/>
    <property type="molecule type" value="Genomic_DNA"/>
</dbReference>
<comment type="caution">
    <text evidence="1">The sequence shown here is derived from an EMBL/GenBank/DDBJ whole genome shotgun (WGS) entry which is preliminary data.</text>
</comment>
<gene>
    <name evidence="1" type="ORF">F966_03114</name>
</gene>
<proteinExistence type="predicted"/>
<organism evidence="1 2">
    <name type="scientific">Acinetobacter higginsii</name>
    <dbReference type="NCBI Taxonomy" id="70347"/>
    <lineage>
        <taxon>Bacteria</taxon>
        <taxon>Pseudomonadati</taxon>
        <taxon>Pseudomonadota</taxon>
        <taxon>Gammaproteobacteria</taxon>
        <taxon>Moraxellales</taxon>
        <taxon>Moraxellaceae</taxon>
        <taxon>Acinetobacter</taxon>
    </lineage>
</organism>
<dbReference type="HOGENOM" id="CLU_3394664_0_0_6"/>
<sequence length="31" mass="3695">MKQRFDLGAAFFYKNRVIYMDIDTYSSVDSL</sequence>
<reference evidence="1 2" key="1">
    <citation type="submission" date="2013-02" db="EMBL/GenBank/DDBJ databases">
        <title>The Genome Sequence of Acinetobacter sp. CIP 56.2.</title>
        <authorList>
            <consortium name="The Broad Institute Genome Sequencing Platform"/>
            <consortium name="The Broad Institute Genome Sequencing Center for Infectious Disease"/>
            <person name="Cerqueira G."/>
            <person name="Feldgarden M."/>
            <person name="Courvalin P."/>
            <person name="Perichon B."/>
            <person name="Grillot-Courvalin C."/>
            <person name="Clermont D."/>
            <person name="Rocha E."/>
            <person name="Yoon E.-J."/>
            <person name="Nemec A."/>
            <person name="Walker B."/>
            <person name="Young S.K."/>
            <person name="Zeng Q."/>
            <person name="Gargeya S."/>
            <person name="Fitzgerald M."/>
            <person name="Haas B."/>
            <person name="Abouelleil A."/>
            <person name="Alvarado L."/>
            <person name="Arachchi H.M."/>
            <person name="Berlin A.M."/>
            <person name="Chapman S.B."/>
            <person name="Dewar J."/>
            <person name="Goldberg J."/>
            <person name="Griggs A."/>
            <person name="Gujja S."/>
            <person name="Hansen M."/>
            <person name="Howarth C."/>
            <person name="Imamovic A."/>
            <person name="Larimer J."/>
            <person name="McCowan C."/>
            <person name="Murphy C."/>
            <person name="Neiman D."/>
            <person name="Pearson M."/>
            <person name="Priest M."/>
            <person name="Roberts A."/>
            <person name="Saif S."/>
            <person name="Shea T."/>
            <person name="Sisk P."/>
            <person name="Sykes S."/>
            <person name="Wortman J."/>
            <person name="Nusbaum C."/>
            <person name="Birren B."/>
        </authorList>
    </citation>
    <scope>NUCLEOTIDE SEQUENCE [LARGE SCALE GENOMIC DNA]</scope>
    <source>
        <strain evidence="1 2">CIP 56.2</strain>
    </source>
</reference>